<dbReference type="GO" id="GO:0051607">
    <property type="term" value="P:defense response to virus"/>
    <property type="evidence" value="ECO:0007669"/>
    <property type="project" value="UniProtKB-KW"/>
</dbReference>
<keyword evidence="5 9" id="KW-0408">Iron</keyword>
<proteinExistence type="inferred from homology"/>
<dbReference type="GO" id="GO:0004527">
    <property type="term" value="F:exonuclease activity"/>
    <property type="evidence" value="ECO:0007669"/>
    <property type="project" value="UniProtKB-KW"/>
</dbReference>
<evidence type="ECO:0000256" key="3">
    <source>
        <dbReference type="ARBA" id="ARBA00022801"/>
    </source>
</evidence>
<evidence type="ECO:0000256" key="5">
    <source>
        <dbReference type="ARBA" id="ARBA00023004"/>
    </source>
</evidence>
<dbReference type="InterPro" id="IPR011604">
    <property type="entry name" value="PDDEXK-like_dom_sf"/>
</dbReference>
<dbReference type="PANTHER" id="PTHR37168:SF2">
    <property type="entry name" value="CRISPR-ASSOCIATED EXONUCLEASE CAS4"/>
    <property type="match status" value="1"/>
</dbReference>
<evidence type="ECO:0000256" key="8">
    <source>
        <dbReference type="ARBA" id="ARBA00023211"/>
    </source>
</evidence>
<dbReference type="AlphaFoldDB" id="A0A1M6DKI8"/>
<keyword evidence="2 9" id="KW-0479">Metal-binding</keyword>
<comment type="similarity">
    <text evidence="9">Belongs to the CRISPR-associated exonuclease Cas4 family.</text>
</comment>
<evidence type="ECO:0000256" key="7">
    <source>
        <dbReference type="ARBA" id="ARBA00023118"/>
    </source>
</evidence>
<evidence type="ECO:0000313" key="12">
    <source>
        <dbReference type="Proteomes" id="UP000184335"/>
    </source>
</evidence>
<dbReference type="NCBIfam" id="TIGR00372">
    <property type="entry name" value="cas4"/>
    <property type="match status" value="1"/>
</dbReference>
<feature type="domain" description="DUF83" evidence="10">
    <location>
        <begin position="5"/>
        <end position="173"/>
    </location>
</feature>
<keyword evidence="1 9" id="KW-0540">Nuclease</keyword>
<dbReference type="Pfam" id="PF01930">
    <property type="entry name" value="Cas_Cas4"/>
    <property type="match status" value="1"/>
</dbReference>
<evidence type="ECO:0000256" key="9">
    <source>
        <dbReference type="RuleBase" id="RU365022"/>
    </source>
</evidence>
<keyword evidence="4 9" id="KW-0269">Exonuclease</keyword>
<evidence type="ECO:0000259" key="10">
    <source>
        <dbReference type="Pfam" id="PF01930"/>
    </source>
</evidence>
<dbReference type="GO" id="GO:0051536">
    <property type="term" value="F:iron-sulfur cluster binding"/>
    <property type="evidence" value="ECO:0007669"/>
    <property type="project" value="UniProtKB-KW"/>
</dbReference>
<keyword evidence="3 9" id="KW-0378">Hydrolase</keyword>
<evidence type="ECO:0000313" key="11">
    <source>
        <dbReference type="EMBL" id="SHI73735.1"/>
    </source>
</evidence>
<dbReference type="GO" id="GO:0046872">
    <property type="term" value="F:metal ion binding"/>
    <property type="evidence" value="ECO:0007669"/>
    <property type="project" value="UniProtKB-KW"/>
</dbReference>
<comment type="cofactor">
    <cofactor evidence="9">
        <name>iron-sulfur cluster</name>
        <dbReference type="ChEBI" id="CHEBI:30408"/>
    </cofactor>
</comment>
<keyword evidence="6 9" id="KW-0411">Iron-sulfur</keyword>
<sequence length="177" mass="20987">MVINATLVSYYIYCKRRMWLHANNIRMEQNSDLVAEGKLIGENTYQQRPAKYSQVELSYQYSKEILLSSKIDFYDAKNKIVHEVKKSSSKEASHEWQVRFYLWMLKLNNIPAASGIIEYPKFRDTTEVQLSEEYECELRKMTDEISKILNSETVPGKIEFQYCKKCSYFEFCYSSEL</sequence>
<evidence type="ECO:0000256" key="6">
    <source>
        <dbReference type="ARBA" id="ARBA00023014"/>
    </source>
</evidence>
<evidence type="ECO:0000256" key="2">
    <source>
        <dbReference type="ARBA" id="ARBA00022723"/>
    </source>
</evidence>
<comment type="cofactor">
    <cofactor evidence="9">
        <name>Mg(2+)</name>
        <dbReference type="ChEBI" id="CHEBI:18420"/>
    </cofactor>
    <cofactor evidence="9">
        <name>Mn(2+)</name>
        <dbReference type="ChEBI" id="CHEBI:29035"/>
    </cofactor>
    <text evidence="9">Mg(2+) or Mn(2+) required for ssDNA cleavage activity.</text>
</comment>
<dbReference type="RefSeq" id="WP_073178996.1">
    <property type="nucleotide sequence ID" value="NZ_FQYI01000004.1"/>
</dbReference>
<dbReference type="Proteomes" id="UP000184335">
    <property type="component" value="Unassembled WGS sequence"/>
</dbReference>
<dbReference type="Gene3D" id="3.90.320.10">
    <property type="match status" value="1"/>
</dbReference>
<dbReference type="EMBL" id="FQYI01000004">
    <property type="protein sequence ID" value="SHI73735.1"/>
    <property type="molecule type" value="Genomic_DNA"/>
</dbReference>
<accession>A0A1M6DKI8</accession>
<evidence type="ECO:0000256" key="1">
    <source>
        <dbReference type="ARBA" id="ARBA00022722"/>
    </source>
</evidence>
<dbReference type="OrthoDB" id="9794720at2"/>
<organism evidence="11 12">
    <name type="scientific">Cruoricaptor ignavus</name>
    <dbReference type="NCBI Taxonomy" id="1118202"/>
    <lineage>
        <taxon>Bacteria</taxon>
        <taxon>Pseudomonadati</taxon>
        <taxon>Bacteroidota</taxon>
        <taxon>Flavobacteriia</taxon>
        <taxon>Flavobacteriales</taxon>
        <taxon>Weeksellaceae</taxon>
        <taxon>Cruoricaptor</taxon>
    </lineage>
</organism>
<keyword evidence="7 9" id="KW-0051">Antiviral defense</keyword>
<dbReference type="InterPro" id="IPR022765">
    <property type="entry name" value="Dna2/Cas4_DUF83"/>
</dbReference>
<keyword evidence="12" id="KW-1185">Reference proteome</keyword>
<dbReference type="PANTHER" id="PTHR37168">
    <property type="entry name" value="CRISPR-ASSOCIATED EXONUCLEASE CAS4"/>
    <property type="match status" value="1"/>
</dbReference>
<gene>
    <name evidence="11" type="ORF">SAMN05443429_10410</name>
</gene>
<keyword evidence="8 9" id="KW-0464">Manganese</keyword>
<dbReference type="EC" id="3.1.12.1" evidence="9"/>
<dbReference type="InterPro" id="IPR013343">
    <property type="entry name" value="CRISPR-assoc_prot_Cas4"/>
</dbReference>
<reference evidence="11 12" key="1">
    <citation type="submission" date="2016-11" db="EMBL/GenBank/DDBJ databases">
        <authorList>
            <person name="Jaros S."/>
            <person name="Januszkiewicz K."/>
            <person name="Wedrychowicz H."/>
        </authorList>
    </citation>
    <scope>NUCLEOTIDE SEQUENCE [LARGE SCALE GENOMIC DNA]</scope>
    <source>
        <strain evidence="11 12">DSM 25479</strain>
    </source>
</reference>
<comment type="function">
    <text evidence="9">CRISPR (clustered regularly interspaced short palindromic repeat) is an adaptive immune system that provides protection against mobile genetic elements (viruses, transposable elements and conjugative plasmids). CRISPR clusters contain sequences complementary to antecedent mobile elements and target invading nucleic acids. CRISPR clusters are transcribed and processed into CRISPR RNA (crRNA).</text>
</comment>
<protein>
    <recommendedName>
        <fullName evidence="9">CRISPR-associated exonuclease Cas4</fullName>
        <ecNumber evidence="9">3.1.12.1</ecNumber>
    </recommendedName>
</protein>
<name>A0A1M6DKI8_9FLAO</name>
<evidence type="ECO:0000256" key="4">
    <source>
        <dbReference type="ARBA" id="ARBA00022839"/>
    </source>
</evidence>
<dbReference type="STRING" id="1118202.SAMN05443429_10410"/>